<dbReference type="STRING" id="10195.A0A3M7SPH2"/>
<dbReference type="InterPro" id="IPR015931">
    <property type="entry name" value="Acnase/IPM_dHydase_lsu_aba_1/3"/>
</dbReference>
<dbReference type="OrthoDB" id="2279155at2759"/>
<dbReference type="SUPFAM" id="SSF52016">
    <property type="entry name" value="LeuD/IlvD-like"/>
    <property type="match status" value="1"/>
</dbReference>
<dbReference type="InterPro" id="IPR006249">
    <property type="entry name" value="Aconitase/IRP2"/>
</dbReference>
<evidence type="ECO:0000256" key="7">
    <source>
        <dbReference type="ARBA" id="ARBA00023014"/>
    </source>
</evidence>
<dbReference type="GO" id="GO:0003994">
    <property type="term" value="F:aconitate hydratase activity"/>
    <property type="evidence" value="ECO:0007669"/>
    <property type="project" value="UniProtKB-EC"/>
</dbReference>
<dbReference type="GO" id="GO:0046872">
    <property type="term" value="F:metal ion binding"/>
    <property type="evidence" value="ECO:0007669"/>
    <property type="project" value="UniProtKB-KW"/>
</dbReference>
<organism evidence="12 13">
    <name type="scientific">Brachionus plicatilis</name>
    <name type="common">Marine rotifer</name>
    <name type="synonym">Brachionus muelleri</name>
    <dbReference type="NCBI Taxonomy" id="10195"/>
    <lineage>
        <taxon>Eukaryota</taxon>
        <taxon>Metazoa</taxon>
        <taxon>Spiralia</taxon>
        <taxon>Gnathifera</taxon>
        <taxon>Rotifera</taxon>
        <taxon>Eurotatoria</taxon>
        <taxon>Monogononta</taxon>
        <taxon>Pseudotrocha</taxon>
        <taxon>Ploima</taxon>
        <taxon>Brachionidae</taxon>
        <taxon>Brachionus</taxon>
    </lineage>
</organism>
<keyword evidence="8" id="KW-0456">Lyase</keyword>
<reference evidence="12 13" key="1">
    <citation type="journal article" date="2018" name="Sci. Rep.">
        <title>Genomic signatures of local adaptation to the degree of environmental predictability in rotifers.</title>
        <authorList>
            <person name="Franch-Gras L."/>
            <person name="Hahn C."/>
            <person name="Garcia-Roger E.M."/>
            <person name="Carmona M.J."/>
            <person name="Serra M."/>
            <person name="Gomez A."/>
        </authorList>
    </citation>
    <scope>NUCLEOTIDE SEQUENCE [LARGE SCALE GENOMIC DNA]</scope>
    <source>
        <strain evidence="12">HYR1</strain>
    </source>
</reference>
<dbReference type="InterPro" id="IPR015928">
    <property type="entry name" value="Aconitase/3IPM_dehydase_swvl"/>
</dbReference>
<evidence type="ECO:0000256" key="3">
    <source>
        <dbReference type="ARBA" id="ARBA00012926"/>
    </source>
</evidence>
<comment type="caution">
    <text evidence="12">The sequence shown here is derived from an EMBL/GenBank/DDBJ whole genome shotgun (WGS) entry which is preliminary data.</text>
</comment>
<dbReference type="FunFam" id="3.30.499.10:FF:000011">
    <property type="entry name" value="Iron-responsive element binding protein 2"/>
    <property type="match status" value="1"/>
</dbReference>
<keyword evidence="7" id="KW-0411">Iron-sulfur</keyword>
<keyword evidence="6" id="KW-0408">Iron</keyword>
<name>A0A3M7SPH2_BRAPC</name>
<dbReference type="PROSITE" id="PS00450">
    <property type="entry name" value="ACONITASE_1"/>
    <property type="match status" value="1"/>
</dbReference>
<evidence type="ECO:0000256" key="4">
    <source>
        <dbReference type="ARBA" id="ARBA00022485"/>
    </source>
</evidence>
<keyword evidence="5" id="KW-0479">Metal-binding</keyword>
<sequence>MHTDGHTFKIFLKDLTIDGEQFQYYDVSIINEEKYALLPYSIRVLLESAVRNCDEFQVTSKDVKNILNWPETQKHEVEIPFLPSRVLLQDFTGVPAVVDFAAMRDAIQRLGGDPQKINPICPADLVIDHSIQVDVARRLIQLASKSQIILDSTKSQRLADSSNCPTDAYSNRLLPNRSFLPKRAHFVRQPFTPQQAFLQQNFRNHAQVLSNNRIQSNKSEYLNSYEINSNNQILIETVFEECPFHSIRTECAEALEKNQKLEFERNLERFQFLKWGANAFKNMLIVPPGSGIVHQVNLECLARVVFNTDHLLYPDSLVGTDSHTTMINGLGIVGWGVGGIEAEAVMLGQSISMVLPQVVGYKITGKLNDLCTSTDVVLTITKNLRQIGVVGKFVEFFGRGVTQLSIADRATIANMCPEYGATIGFFPADEKAIRYLVQTGRNNKSIRFIEEYLRATKMFRDYNDEKSDPIYSQVYELDLSTVKPCVSGPKRPQDKIFVKDLKTEFVKSLTNKVGFSGFGLKTEDVNREIKFVFENQEYNLRHGSVVIAAITSCTNTSNPSVMLAAGLLAKKASELGLKVKPYIKTSLSPGSGVVTEYLNKSGMLPALETLGFNIVGYGCMTCIGNSGPIPESVTEAIDKNDLIAVGILSGNRNFEGRIHPSTRANYLSSPPLVIAYAIAGRIDIDFETESLGFSEKTNQEVYLRDIWPTRQELQELETNYVIPEMFNKVYEKITVGSPQWANLTVPLTDLYPWNLESTYIKQPPFFEKMTADLSQVQPIKNARLLLYLGDSITTDHISPAGSIARNSPAAKYLLERGLAPRDFNSYGSRRGNDAVMSRGTFANIRLVNRLMGGQTGPKTIFFPKNQIMDVYDAADSYKRENIPIIVIAGKEYGSGSSRDWAAKGPWMLGVKAIIAESYERIHRSNLIGMGIIPFQFLNGESGESLNLNGTEKFSILIDDSLAVKQIVEVETDSGIKFKVLTRIDTNVELNYIKNGGILNYMIRKFL</sequence>
<protein>
    <recommendedName>
        <fullName evidence="3">aconitate hydratase</fullName>
        <ecNumber evidence="3">4.2.1.3</ecNumber>
    </recommendedName>
</protein>
<dbReference type="Proteomes" id="UP000276133">
    <property type="component" value="Unassembled WGS sequence"/>
</dbReference>
<dbReference type="GO" id="GO:0051539">
    <property type="term" value="F:4 iron, 4 sulfur cluster binding"/>
    <property type="evidence" value="ECO:0007669"/>
    <property type="project" value="UniProtKB-KW"/>
</dbReference>
<comment type="similarity">
    <text evidence="2">Belongs to the aconitase/IPM isomerase family.</text>
</comment>
<dbReference type="InterPro" id="IPR036008">
    <property type="entry name" value="Aconitase_4Fe-4S_dom"/>
</dbReference>
<accession>A0A3M7SPH2</accession>
<dbReference type="Gene3D" id="3.20.19.10">
    <property type="entry name" value="Aconitase, domain 4"/>
    <property type="match status" value="1"/>
</dbReference>
<dbReference type="CDD" id="cd01586">
    <property type="entry name" value="AcnA_IRP"/>
    <property type="match status" value="1"/>
</dbReference>
<dbReference type="InterPro" id="IPR001030">
    <property type="entry name" value="Acoase/IPM_deHydtase_lsu_aba"/>
</dbReference>
<feature type="domain" description="Aconitase/3-isopropylmalate dehydratase large subunit alpha/beta/alpha" evidence="10">
    <location>
        <begin position="73"/>
        <end position="141"/>
    </location>
</feature>
<evidence type="ECO:0000259" key="11">
    <source>
        <dbReference type="Pfam" id="PF00694"/>
    </source>
</evidence>
<dbReference type="InterPro" id="IPR044137">
    <property type="entry name" value="AcnA_IRP_Swivel"/>
</dbReference>
<evidence type="ECO:0000313" key="13">
    <source>
        <dbReference type="Proteomes" id="UP000276133"/>
    </source>
</evidence>
<dbReference type="PROSITE" id="PS01244">
    <property type="entry name" value="ACONITASE_2"/>
    <property type="match status" value="1"/>
</dbReference>
<evidence type="ECO:0000256" key="1">
    <source>
        <dbReference type="ARBA" id="ARBA00001966"/>
    </source>
</evidence>
<dbReference type="Gene3D" id="3.30.499.10">
    <property type="entry name" value="Aconitase, domain 3"/>
    <property type="match status" value="3"/>
</dbReference>
<evidence type="ECO:0000259" key="10">
    <source>
        <dbReference type="Pfam" id="PF00330"/>
    </source>
</evidence>
<feature type="domain" description="Aconitase A/isopropylmalate dehydratase small subunit swivel" evidence="11">
    <location>
        <begin position="810"/>
        <end position="938"/>
    </location>
</feature>
<gene>
    <name evidence="12" type="ORF">BpHYR1_026977</name>
</gene>
<keyword evidence="13" id="KW-1185">Reference proteome</keyword>
<dbReference type="PANTHER" id="PTHR11670">
    <property type="entry name" value="ACONITASE/IRON-RESPONSIVE ELEMENT FAMILY MEMBER"/>
    <property type="match status" value="1"/>
</dbReference>
<dbReference type="Pfam" id="PF00330">
    <property type="entry name" value="Aconitase"/>
    <property type="match status" value="2"/>
</dbReference>
<evidence type="ECO:0000256" key="5">
    <source>
        <dbReference type="ARBA" id="ARBA00022723"/>
    </source>
</evidence>
<evidence type="ECO:0000313" key="12">
    <source>
        <dbReference type="EMBL" id="RNA37636.1"/>
    </source>
</evidence>
<dbReference type="InterPro" id="IPR018136">
    <property type="entry name" value="Aconitase_4Fe-4S_BS"/>
</dbReference>
<dbReference type="EMBL" id="REGN01001010">
    <property type="protein sequence ID" value="RNA37636.1"/>
    <property type="molecule type" value="Genomic_DNA"/>
</dbReference>
<dbReference type="NCBIfam" id="NF009520">
    <property type="entry name" value="PRK12881.1"/>
    <property type="match status" value="1"/>
</dbReference>
<evidence type="ECO:0000256" key="8">
    <source>
        <dbReference type="ARBA" id="ARBA00023239"/>
    </source>
</evidence>
<comment type="cofactor">
    <cofactor evidence="1">
        <name>[4Fe-4S] cluster</name>
        <dbReference type="ChEBI" id="CHEBI:49883"/>
    </cofactor>
</comment>
<feature type="domain" description="Aconitase/3-isopropylmalate dehydratase large subunit alpha/beta/alpha" evidence="10">
    <location>
        <begin position="239"/>
        <end position="680"/>
    </location>
</feature>
<dbReference type="FunFam" id="3.30.499.10:FF:000005">
    <property type="entry name" value="cytoplasmic aconitate hydratase"/>
    <property type="match status" value="1"/>
</dbReference>
<evidence type="ECO:0000256" key="2">
    <source>
        <dbReference type="ARBA" id="ARBA00007185"/>
    </source>
</evidence>
<dbReference type="NCBIfam" id="TIGR01341">
    <property type="entry name" value="aconitase_1"/>
    <property type="match status" value="1"/>
</dbReference>
<dbReference type="AlphaFoldDB" id="A0A3M7SPH2"/>
<dbReference type="InterPro" id="IPR000573">
    <property type="entry name" value="AconitaseA/IPMdHydase_ssu_swvl"/>
</dbReference>
<dbReference type="NCBIfam" id="NF006757">
    <property type="entry name" value="PRK09277.1"/>
    <property type="match status" value="1"/>
</dbReference>
<dbReference type="SUPFAM" id="SSF53732">
    <property type="entry name" value="Aconitase iron-sulfur domain"/>
    <property type="match status" value="1"/>
</dbReference>
<dbReference type="Pfam" id="PF00694">
    <property type="entry name" value="Aconitase_C"/>
    <property type="match status" value="1"/>
</dbReference>
<dbReference type="CDD" id="cd01580">
    <property type="entry name" value="AcnA_IRP_Swivel"/>
    <property type="match status" value="1"/>
</dbReference>
<keyword evidence="4" id="KW-0004">4Fe-4S</keyword>
<comment type="catalytic activity">
    <reaction evidence="9">
        <text>citrate = D-threo-isocitrate</text>
        <dbReference type="Rhea" id="RHEA:10336"/>
        <dbReference type="ChEBI" id="CHEBI:15562"/>
        <dbReference type="ChEBI" id="CHEBI:16947"/>
        <dbReference type="EC" id="4.2.1.3"/>
    </reaction>
</comment>
<dbReference type="EC" id="4.2.1.3" evidence="3"/>
<dbReference type="Gene3D" id="6.10.190.10">
    <property type="match status" value="1"/>
</dbReference>
<proteinExistence type="inferred from homology"/>
<evidence type="ECO:0000256" key="6">
    <source>
        <dbReference type="ARBA" id="ARBA00023004"/>
    </source>
</evidence>
<dbReference type="FunFam" id="3.20.19.10:FF:000001">
    <property type="entry name" value="Aconitate hydratase"/>
    <property type="match status" value="1"/>
</dbReference>
<evidence type="ECO:0000256" key="9">
    <source>
        <dbReference type="ARBA" id="ARBA00023501"/>
    </source>
</evidence>
<dbReference type="PRINTS" id="PR00415">
    <property type="entry name" value="ACONITASE"/>
</dbReference>